<dbReference type="EMBL" id="CM055100">
    <property type="protein sequence ID" value="KAJ7543531.1"/>
    <property type="molecule type" value="Genomic_DNA"/>
</dbReference>
<name>A0ACC2CNF1_DIPCM</name>
<reference evidence="2" key="1">
    <citation type="journal article" date="2024" name="Proc. Natl. Acad. Sci. U.S.A.">
        <title>Extraordinary preservation of gene collinearity over three hundred million years revealed in homosporous lycophytes.</title>
        <authorList>
            <person name="Li C."/>
            <person name="Wickell D."/>
            <person name="Kuo L.Y."/>
            <person name="Chen X."/>
            <person name="Nie B."/>
            <person name="Liao X."/>
            <person name="Peng D."/>
            <person name="Ji J."/>
            <person name="Jenkins J."/>
            <person name="Williams M."/>
            <person name="Shu S."/>
            <person name="Plott C."/>
            <person name="Barry K."/>
            <person name="Rajasekar S."/>
            <person name="Grimwood J."/>
            <person name="Han X."/>
            <person name="Sun S."/>
            <person name="Hou Z."/>
            <person name="He W."/>
            <person name="Dai G."/>
            <person name="Sun C."/>
            <person name="Schmutz J."/>
            <person name="Leebens-Mack J.H."/>
            <person name="Li F.W."/>
            <person name="Wang L."/>
        </authorList>
    </citation>
    <scope>NUCLEOTIDE SEQUENCE [LARGE SCALE GENOMIC DNA]</scope>
    <source>
        <strain evidence="2">cv. PW_Plant_1</strain>
    </source>
</reference>
<sequence>MEAPRFTRVCFLLVHVLIATIPAYARSGEFDVLGYDTAVITPRNVIETGSAYWFDNYTSTSCYGNDTSKFGAGPDIVKLAPHLYSNSTCGLCLNVTCLHGLSGTASCTKYRSASAVVKVVGECTDTNCFDLTLSIPVFDALATDRSAIRLAYTNVTCPF</sequence>
<evidence type="ECO:0000313" key="1">
    <source>
        <dbReference type="EMBL" id="KAJ7543531.1"/>
    </source>
</evidence>
<protein>
    <submittedName>
        <fullName evidence="1">Uncharacterized protein</fullName>
    </submittedName>
</protein>
<gene>
    <name evidence="1" type="ORF">O6H91_09G042200</name>
</gene>
<evidence type="ECO:0000313" key="2">
    <source>
        <dbReference type="Proteomes" id="UP001162992"/>
    </source>
</evidence>
<comment type="caution">
    <text evidence="1">The sequence shown here is derived from an EMBL/GenBank/DDBJ whole genome shotgun (WGS) entry which is preliminary data.</text>
</comment>
<dbReference type="Proteomes" id="UP001162992">
    <property type="component" value="Chromosome 9"/>
</dbReference>
<accession>A0ACC2CNF1</accession>
<proteinExistence type="predicted"/>
<keyword evidence="2" id="KW-1185">Reference proteome</keyword>
<organism evidence="1 2">
    <name type="scientific">Diphasiastrum complanatum</name>
    <name type="common">Issler's clubmoss</name>
    <name type="synonym">Lycopodium complanatum</name>
    <dbReference type="NCBI Taxonomy" id="34168"/>
    <lineage>
        <taxon>Eukaryota</taxon>
        <taxon>Viridiplantae</taxon>
        <taxon>Streptophyta</taxon>
        <taxon>Embryophyta</taxon>
        <taxon>Tracheophyta</taxon>
        <taxon>Lycopodiopsida</taxon>
        <taxon>Lycopodiales</taxon>
        <taxon>Lycopodiaceae</taxon>
        <taxon>Lycopodioideae</taxon>
        <taxon>Diphasiastrum</taxon>
    </lineage>
</organism>